<dbReference type="EMBL" id="BLXT01005178">
    <property type="protein sequence ID" value="GFO20565.1"/>
    <property type="molecule type" value="Genomic_DNA"/>
</dbReference>
<dbReference type="PROSITE" id="PS00141">
    <property type="entry name" value="ASP_PROTEASE"/>
    <property type="match status" value="1"/>
</dbReference>
<keyword evidence="3 5" id="KW-0064">Aspartyl protease</keyword>
<dbReference type="GO" id="GO:0006508">
    <property type="term" value="P:proteolysis"/>
    <property type="evidence" value="ECO:0007669"/>
    <property type="project" value="UniProtKB-KW"/>
</dbReference>
<dbReference type="Gene3D" id="2.40.70.10">
    <property type="entry name" value="Acid Proteases"/>
    <property type="match status" value="2"/>
</dbReference>
<gene>
    <name evidence="8" type="ORF">PoB_004707000</name>
</gene>
<protein>
    <submittedName>
        <fullName evidence="8">Cathepsin d</fullName>
    </submittedName>
</protein>
<dbReference type="InterPro" id="IPR001969">
    <property type="entry name" value="Aspartic_peptidase_AS"/>
</dbReference>
<evidence type="ECO:0000313" key="9">
    <source>
        <dbReference type="Proteomes" id="UP000735302"/>
    </source>
</evidence>
<dbReference type="AlphaFoldDB" id="A0AAV4BNC0"/>
<dbReference type="FunFam" id="2.40.70.10:FF:000115">
    <property type="entry name" value="Lysosomal aspartic protease"/>
    <property type="match status" value="1"/>
</dbReference>
<dbReference type="PROSITE" id="PS51767">
    <property type="entry name" value="PEPTIDASE_A1"/>
    <property type="match status" value="1"/>
</dbReference>
<evidence type="ECO:0000259" key="7">
    <source>
        <dbReference type="PROSITE" id="PS51767"/>
    </source>
</evidence>
<comment type="similarity">
    <text evidence="1 5">Belongs to the peptidase A1 family.</text>
</comment>
<keyword evidence="4 5" id="KW-0378">Hydrolase</keyword>
<comment type="caution">
    <text evidence="8">The sequence shown here is derived from an EMBL/GenBank/DDBJ whole genome shotgun (WGS) entry which is preliminary data.</text>
</comment>
<dbReference type="PRINTS" id="PR00792">
    <property type="entry name" value="PEPSIN"/>
</dbReference>
<evidence type="ECO:0000313" key="8">
    <source>
        <dbReference type="EMBL" id="GFO20565.1"/>
    </source>
</evidence>
<sequence>MSNSCIPSIPLPWANRQKPNSRPQPRRTDNFRYFHLPGKIFGNSGSKVHIELENFENSLYYGPITVGTPGQKLNVVFDTGSSDMWIVSNLCPTSGTHRTFNNDSSRTYKNRDLPFIFNYHPGRVTGQWSQDNVWLAGATVRNQMFGLATENYQMYEDLDVDGIVGLGFLNVFDDNEPNLFSNMVEQKLLQAPVFSFYLNRLGSSDRSSRLTLGGTNPDLYTGDFTFVDLSAMNRWQFRVDRLQLDDDATTVCKGPFHAVVESDKSLIVGPEKDVLLLHRMLGAKPDIYDGLNYGYSFRCSTVDSLPDVTFVVNGKKLSLSSKDYVIKDEGCYSAFVGRKFMKRDGFPLWILGTPFMRGFYTQFDKGNHRIGFAKPNH</sequence>
<evidence type="ECO:0000256" key="5">
    <source>
        <dbReference type="RuleBase" id="RU000454"/>
    </source>
</evidence>
<dbReference type="Proteomes" id="UP000735302">
    <property type="component" value="Unassembled WGS sequence"/>
</dbReference>
<dbReference type="InterPro" id="IPR021109">
    <property type="entry name" value="Peptidase_aspartic_dom_sf"/>
</dbReference>
<dbReference type="Pfam" id="PF00026">
    <property type="entry name" value="Asp"/>
    <property type="match status" value="1"/>
</dbReference>
<dbReference type="InterPro" id="IPR033121">
    <property type="entry name" value="PEPTIDASE_A1"/>
</dbReference>
<dbReference type="PANTHER" id="PTHR47966">
    <property type="entry name" value="BETA-SITE APP-CLEAVING ENZYME, ISOFORM A-RELATED"/>
    <property type="match status" value="1"/>
</dbReference>
<evidence type="ECO:0000256" key="1">
    <source>
        <dbReference type="ARBA" id="ARBA00007447"/>
    </source>
</evidence>
<dbReference type="CDD" id="cd05471">
    <property type="entry name" value="pepsin_like"/>
    <property type="match status" value="1"/>
</dbReference>
<feature type="domain" description="Peptidase A1" evidence="7">
    <location>
        <begin position="60"/>
        <end position="373"/>
    </location>
</feature>
<keyword evidence="9" id="KW-1185">Reference proteome</keyword>
<name>A0AAV4BNC0_9GAST</name>
<organism evidence="8 9">
    <name type="scientific">Plakobranchus ocellatus</name>
    <dbReference type="NCBI Taxonomy" id="259542"/>
    <lineage>
        <taxon>Eukaryota</taxon>
        <taxon>Metazoa</taxon>
        <taxon>Spiralia</taxon>
        <taxon>Lophotrochozoa</taxon>
        <taxon>Mollusca</taxon>
        <taxon>Gastropoda</taxon>
        <taxon>Heterobranchia</taxon>
        <taxon>Euthyneura</taxon>
        <taxon>Panpulmonata</taxon>
        <taxon>Sacoglossa</taxon>
        <taxon>Placobranchoidea</taxon>
        <taxon>Plakobranchidae</taxon>
        <taxon>Plakobranchus</taxon>
    </lineage>
</organism>
<dbReference type="InterPro" id="IPR001461">
    <property type="entry name" value="Aspartic_peptidase_A1"/>
</dbReference>
<dbReference type="InterPro" id="IPR034164">
    <property type="entry name" value="Pepsin-like_dom"/>
</dbReference>
<evidence type="ECO:0000256" key="4">
    <source>
        <dbReference type="ARBA" id="ARBA00022801"/>
    </source>
</evidence>
<reference evidence="8 9" key="1">
    <citation type="journal article" date="2021" name="Elife">
        <title>Chloroplast acquisition without the gene transfer in kleptoplastic sea slugs, Plakobranchus ocellatus.</title>
        <authorList>
            <person name="Maeda T."/>
            <person name="Takahashi S."/>
            <person name="Yoshida T."/>
            <person name="Shimamura S."/>
            <person name="Takaki Y."/>
            <person name="Nagai Y."/>
            <person name="Toyoda A."/>
            <person name="Suzuki Y."/>
            <person name="Arimoto A."/>
            <person name="Ishii H."/>
            <person name="Satoh N."/>
            <person name="Nishiyama T."/>
            <person name="Hasebe M."/>
            <person name="Maruyama T."/>
            <person name="Minagawa J."/>
            <person name="Obokata J."/>
            <person name="Shigenobu S."/>
        </authorList>
    </citation>
    <scope>NUCLEOTIDE SEQUENCE [LARGE SCALE GENOMIC DNA]</scope>
</reference>
<evidence type="ECO:0000256" key="3">
    <source>
        <dbReference type="ARBA" id="ARBA00022750"/>
    </source>
</evidence>
<proteinExistence type="inferred from homology"/>
<dbReference type="SUPFAM" id="SSF50630">
    <property type="entry name" value="Acid proteases"/>
    <property type="match status" value="1"/>
</dbReference>
<accession>A0AAV4BNC0</accession>
<feature type="region of interest" description="Disordered" evidence="6">
    <location>
        <begin position="1"/>
        <end position="29"/>
    </location>
</feature>
<keyword evidence="2 5" id="KW-0645">Protease</keyword>
<dbReference type="GO" id="GO:0004190">
    <property type="term" value="F:aspartic-type endopeptidase activity"/>
    <property type="evidence" value="ECO:0007669"/>
    <property type="project" value="UniProtKB-KW"/>
</dbReference>
<evidence type="ECO:0000256" key="6">
    <source>
        <dbReference type="SAM" id="MobiDB-lite"/>
    </source>
</evidence>
<evidence type="ECO:0000256" key="2">
    <source>
        <dbReference type="ARBA" id="ARBA00022670"/>
    </source>
</evidence>
<dbReference type="PANTHER" id="PTHR47966:SF51">
    <property type="entry name" value="BETA-SITE APP-CLEAVING ENZYME, ISOFORM A-RELATED"/>
    <property type="match status" value="1"/>
</dbReference>